<feature type="domain" description="GtrA/DPMS transmembrane" evidence="7">
    <location>
        <begin position="10"/>
        <end position="122"/>
    </location>
</feature>
<evidence type="ECO:0000313" key="8">
    <source>
        <dbReference type="EMBL" id="HIZ13189.1"/>
    </source>
</evidence>
<protein>
    <submittedName>
        <fullName evidence="8">GtrA family protein</fullName>
    </submittedName>
</protein>
<evidence type="ECO:0000313" key="9">
    <source>
        <dbReference type="Proteomes" id="UP000824017"/>
    </source>
</evidence>
<dbReference type="PANTHER" id="PTHR38459:SF5">
    <property type="entry name" value="CELL WALL TEICHOIC ACID GLYCOSYLATION PROTEIN GTCA"/>
    <property type="match status" value="1"/>
</dbReference>
<keyword evidence="5 6" id="KW-0472">Membrane</keyword>
<feature type="transmembrane region" description="Helical" evidence="6">
    <location>
        <begin position="103"/>
        <end position="122"/>
    </location>
</feature>
<gene>
    <name evidence="8" type="ORF">H9817_04625</name>
</gene>
<dbReference type="InterPro" id="IPR051401">
    <property type="entry name" value="GtrA_CellWall_Glycosyl"/>
</dbReference>
<evidence type="ECO:0000256" key="3">
    <source>
        <dbReference type="ARBA" id="ARBA00022692"/>
    </source>
</evidence>
<dbReference type="GO" id="GO:0000271">
    <property type="term" value="P:polysaccharide biosynthetic process"/>
    <property type="evidence" value="ECO:0007669"/>
    <property type="project" value="InterPro"/>
</dbReference>
<keyword evidence="4 6" id="KW-1133">Transmembrane helix</keyword>
<dbReference type="EMBL" id="DXCD01000121">
    <property type="protein sequence ID" value="HIZ13189.1"/>
    <property type="molecule type" value="Genomic_DNA"/>
</dbReference>
<dbReference type="AlphaFoldDB" id="A0A9D2DAC8"/>
<evidence type="ECO:0000256" key="5">
    <source>
        <dbReference type="ARBA" id="ARBA00023136"/>
    </source>
</evidence>
<reference evidence="8" key="2">
    <citation type="submission" date="2021-04" db="EMBL/GenBank/DDBJ databases">
        <authorList>
            <person name="Gilroy R."/>
        </authorList>
    </citation>
    <scope>NUCLEOTIDE SEQUENCE</scope>
    <source>
        <strain evidence="8">ChiGjej1B1-13045</strain>
    </source>
</reference>
<dbReference type="GO" id="GO:0005886">
    <property type="term" value="C:plasma membrane"/>
    <property type="evidence" value="ECO:0007669"/>
    <property type="project" value="TreeGrafter"/>
</dbReference>
<comment type="caution">
    <text evidence="8">The sequence shown here is derived from an EMBL/GenBank/DDBJ whole genome shotgun (WGS) entry which is preliminary data.</text>
</comment>
<evidence type="ECO:0000256" key="1">
    <source>
        <dbReference type="ARBA" id="ARBA00004141"/>
    </source>
</evidence>
<reference evidence="8" key="1">
    <citation type="journal article" date="2021" name="PeerJ">
        <title>Extensive microbial diversity within the chicken gut microbiome revealed by metagenomics and culture.</title>
        <authorList>
            <person name="Gilroy R."/>
            <person name="Ravi A."/>
            <person name="Getino M."/>
            <person name="Pursley I."/>
            <person name="Horton D.L."/>
            <person name="Alikhan N.F."/>
            <person name="Baker D."/>
            <person name="Gharbi K."/>
            <person name="Hall N."/>
            <person name="Watson M."/>
            <person name="Adriaenssens E.M."/>
            <person name="Foster-Nyarko E."/>
            <person name="Jarju S."/>
            <person name="Secka A."/>
            <person name="Antonio M."/>
            <person name="Oren A."/>
            <person name="Chaudhuri R.R."/>
            <person name="La Ragione R."/>
            <person name="Hildebrand F."/>
            <person name="Pallen M.J."/>
        </authorList>
    </citation>
    <scope>NUCLEOTIDE SEQUENCE</scope>
    <source>
        <strain evidence="8">ChiGjej1B1-13045</strain>
    </source>
</reference>
<feature type="transmembrane region" description="Helical" evidence="6">
    <location>
        <begin position="69"/>
        <end position="91"/>
    </location>
</feature>
<keyword evidence="3 6" id="KW-0812">Transmembrane</keyword>
<evidence type="ECO:0000256" key="2">
    <source>
        <dbReference type="ARBA" id="ARBA00009399"/>
    </source>
</evidence>
<proteinExistence type="inferred from homology"/>
<dbReference type="Pfam" id="PF04138">
    <property type="entry name" value="GtrA_DPMS_TM"/>
    <property type="match status" value="1"/>
</dbReference>
<accession>A0A9D2DAC8</accession>
<evidence type="ECO:0000256" key="6">
    <source>
        <dbReference type="SAM" id="Phobius"/>
    </source>
</evidence>
<dbReference type="Proteomes" id="UP000824017">
    <property type="component" value="Unassembled WGS sequence"/>
</dbReference>
<dbReference type="PANTHER" id="PTHR38459">
    <property type="entry name" value="PROPHAGE BACTOPRENOL-LINKED GLUCOSE TRANSLOCASE HOMOLOG"/>
    <property type="match status" value="1"/>
</dbReference>
<comment type="subcellular location">
    <subcellularLocation>
        <location evidence="1">Membrane</location>
        <topology evidence="1">Multi-pass membrane protein</topology>
    </subcellularLocation>
</comment>
<feature type="transmembrane region" description="Helical" evidence="6">
    <location>
        <begin position="40"/>
        <end position="57"/>
    </location>
</feature>
<evidence type="ECO:0000259" key="7">
    <source>
        <dbReference type="Pfam" id="PF04138"/>
    </source>
</evidence>
<comment type="similarity">
    <text evidence="2">Belongs to the GtrA family.</text>
</comment>
<sequence>MKLNKELLTYLISGGITTGVNYLLYAGLLFLDLPWLASNSIAWAGAVLTAYLLNRCWVFHSGNRVMTELASFVGARFLTLLAENALLWLFIDSLGVSPFPAKLFVSVVTVIGNYILCKYGIFKKEVPCHE</sequence>
<name>A0A9D2DAC8_9FIRM</name>
<dbReference type="InterPro" id="IPR007267">
    <property type="entry name" value="GtrA_DPMS_TM"/>
</dbReference>
<organism evidence="8 9">
    <name type="scientific">Candidatus Mediterraneibacter stercorigallinarum</name>
    <dbReference type="NCBI Taxonomy" id="2838686"/>
    <lineage>
        <taxon>Bacteria</taxon>
        <taxon>Bacillati</taxon>
        <taxon>Bacillota</taxon>
        <taxon>Clostridia</taxon>
        <taxon>Lachnospirales</taxon>
        <taxon>Lachnospiraceae</taxon>
        <taxon>Mediterraneibacter</taxon>
    </lineage>
</organism>
<evidence type="ECO:0000256" key="4">
    <source>
        <dbReference type="ARBA" id="ARBA00022989"/>
    </source>
</evidence>
<feature type="transmembrane region" description="Helical" evidence="6">
    <location>
        <begin position="7"/>
        <end position="28"/>
    </location>
</feature>